<dbReference type="Gene3D" id="3.80.10.10">
    <property type="entry name" value="Ribonuclease Inhibitor"/>
    <property type="match status" value="1"/>
</dbReference>
<keyword evidence="2" id="KW-1185">Reference proteome</keyword>
<proteinExistence type="predicted"/>
<sequence length="447" mass="51275">MTSTPRPELHLDIVKLIIDELHDFRPDLKTCALVCRSWVSQSRFYLFPTIHLNRRNNVSSFLALCASPYSTIPLARVSNLTIVTDLLVEDEHKDKQRVQNSAVFDQLLTWRSPHDGKSIADMFRHLKTLSLDWTEWRPQSETAKSMLYSTFQTVTELKMQNILFETGDEFLGFLSSLTCLEILCLDGVGVRIPGKASTTQSNASSSRFHTIELRNLFPYHCVEAIRAITPCHSLKNLSVHGVNFSDMNANWSMAVGDLLVSAGPSLKSFGLCVQAVGRFRRLVDLGTDTSLQHIDFTENPNIRSITLDVDDSAYLVPFLERLTRSHYPPSLEKLHIPKLVPDLERRSTHVDYKRIDELLQHSYFSALGEFRCTQSVIHDIGDMPLHRDEENNFVVDEDTWLSWISEEMESKIEELKAKMPKLADKGILQVEEYFEEVSYPIQMLRRR</sequence>
<reference evidence="1 2" key="1">
    <citation type="journal article" date="2019" name="Nat. Ecol. Evol.">
        <title>Megaphylogeny resolves global patterns of mushroom evolution.</title>
        <authorList>
            <person name="Varga T."/>
            <person name="Krizsan K."/>
            <person name="Foldi C."/>
            <person name="Dima B."/>
            <person name="Sanchez-Garcia M."/>
            <person name="Sanchez-Ramirez S."/>
            <person name="Szollosi G.J."/>
            <person name="Szarkandi J.G."/>
            <person name="Papp V."/>
            <person name="Albert L."/>
            <person name="Andreopoulos W."/>
            <person name="Angelini C."/>
            <person name="Antonin V."/>
            <person name="Barry K.W."/>
            <person name="Bougher N.L."/>
            <person name="Buchanan P."/>
            <person name="Buyck B."/>
            <person name="Bense V."/>
            <person name="Catcheside P."/>
            <person name="Chovatia M."/>
            <person name="Cooper J."/>
            <person name="Damon W."/>
            <person name="Desjardin D."/>
            <person name="Finy P."/>
            <person name="Geml J."/>
            <person name="Haridas S."/>
            <person name="Hughes K."/>
            <person name="Justo A."/>
            <person name="Karasinski D."/>
            <person name="Kautmanova I."/>
            <person name="Kiss B."/>
            <person name="Kocsube S."/>
            <person name="Kotiranta H."/>
            <person name="LaButti K.M."/>
            <person name="Lechner B.E."/>
            <person name="Liimatainen K."/>
            <person name="Lipzen A."/>
            <person name="Lukacs Z."/>
            <person name="Mihaltcheva S."/>
            <person name="Morgado L.N."/>
            <person name="Niskanen T."/>
            <person name="Noordeloos M.E."/>
            <person name="Ohm R.A."/>
            <person name="Ortiz-Santana B."/>
            <person name="Ovrebo C."/>
            <person name="Racz N."/>
            <person name="Riley R."/>
            <person name="Savchenko A."/>
            <person name="Shiryaev A."/>
            <person name="Soop K."/>
            <person name="Spirin V."/>
            <person name="Szebenyi C."/>
            <person name="Tomsovsky M."/>
            <person name="Tulloss R.E."/>
            <person name="Uehling J."/>
            <person name="Grigoriev I.V."/>
            <person name="Vagvolgyi C."/>
            <person name="Papp T."/>
            <person name="Martin F.M."/>
            <person name="Miettinen O."/>
            <person name="Hibbett D.S."/>
            <person name="Nagy L.G."/>
        </authorList>
    </citation>
    <scope>NUCLEOTIDE SEQUENCE [LARGE SCALE GENOMIC DNA]</scope>
    <source>
        <strain evidence="1 2">CBS 962.96</strain>
    </source>
</reference>
<accession>A0A4S8KQG5</accession>
<protein>
    <recommendedName>
        <fullName evidence="3">F-box domain-containing protein</fullName>
    </recommendedName>
</protein>
<evidence type="ECO:0000313" key="1">
    <source>
        <dbReference type="EMBL" id="THU77952.1"/>
    </source>
</evidence>
<evidence type="ECO:0000313" key="2">
    <source>
        <dbReference type="Proteomes" id="UP000297245"/>
    </source>
</evidence>
<dbReference type="Proteomes" id="UP000297245">
    <property type="component" value="Unassembled WGS sequence"/>
</dbReference>
<dbReference type="SUPFAM" id="SSF52047">
    <property type="entry name" value="RNI-like"/>
    <property type="match status" value="1"/>
</dbReference>
<name>A0A4S8KQG5_DENBC</name>
<dbReference type="OrthoDB" id="2977329at2759"/>
<dbReference type="EMBL" id="ML180296">
    <property type="protein sequence ID" value="THU77952.1"/>
    <property type="molecule type" value="Genomic_DNA"/>
</dbReference>
<dbReference type="AlphaFoldDB" id="A0A4S8KQG5"/>
<dbReference type="InterPro" id="IPR032675">
    <property type="entry name" value="LRR_dom_sf"/>
</dbReference>
<organism evidence="1 2">
    <name type="scientific">Dendrothele bispora (strain CBS 962.96)</name>
    <dbReference type="NCBI Taxonomy" id="1314807"/>
    <lineage>
        <taxon>Eukaryota</taxon>
        <taxon>Fungi</taxon>
        <taxon>Dikarya</taxon>
        <taxon>Basidiomycota</taxon>
        <taxon>Agaricomycotina</taxon>
        <taxon>Agaricomycetes</taxon>
        <taxon>Agaricomycetidae</taxon>
        <taxon>Agaricales</taxon>
        <taxon>Agaricales incertae sedis</taxon>
        <taxon>Dendrothele</taxon>
    </lineage>
</organism>
<evidence type="ECO:0008006" key="3">
    <source>
        <dbReference type="Google" id="ProtNLM"/>
    </source>
</evidence>
<gene>
    <name evidence="1" type="ORF">K435DRAFT_973731</name>
</gene>